<evidence type="ECO:0000313" key="3">
    <source>
        <dbReference type="EMBL" id="OPC84062.1"/>
    </source>
</evidence>
<dbReference type="Pfam" id="PF13561">
    <property type="entry name" value="adh_short_C2"/>
    <property type="match status" value="1"/>
</dbReference>
<sequence>MTIPITLAGTSALVTGGGAGIGRAVAVRLAQAGANVAVTDIVATAAWETCELVRAEGREGIALIGDMTDPDQVDQLIEEAAQRLGGVHIGVNNVGMLGKHTAAPFLEWTARAMSDVVTGNLLATMYSCRAEATAMISRGIGGVIVNVTSGETTRPAVRLAPYGAAKAAINHLTRTLAIELAPHRIRVNAVAPGTTLTHDVAARLGAEYRQALKASIPLGGELSDPRDLADLVLFLASDLAAHTTGQFLLSDNGAFLSRSRPELTAG</sequence>
<dbReference type="Gene3D" id="3.40.50.720">
    <property type="entry name" value="NAD(P)-binding Rossmann-like Domain"/>
    <property type="match status" value="1"/>
</dbReference>
<protein>
    <recommendedName>
        <fullName evidence="5">Oxidoreductase</fullName>
    </recommendedName>
</protein>
<keyword evidence="4" id="KW-1185">Reference proteome</keyword>
<dbReference type="InterPro" id="IPR036291">
    <property type="entry name" value="NAD(P)-bd_dom_sf"/>
</dbReference>
<dbReference type="AlphaFoldDB" id="A0A1T3P508"/>
<comment type="similarity">
    <text evidence="1">Belongs to the short-chain dehydrogenases/reductases (SDR) family.</text>
</comment>
<dbReference type="SUPFAM" id="SSF51735">
    <property type="entry name" value="NAD(P)-binding Rossmann-fold domains"/>
    <property type="match status" value="1"/>
</dbReference>
<dbReference type="GO" id="GO:0016491">
    <property type="term" value="F:oxidoreductase activity"/>
    <property type="evidence" value="ECO:0007669"/>
    <property type="project" value="UniProtKB-KW"/>
</dbReference>
<reference evidence="3 4" key="1">
    <citation type="submission" date="2017-03" db="EMBL/GenBank/DDBJ databases">
        <title>Draft genome sequence of Streptomyces scabrisporus NF3, endophyte isolated from Amphipterygium adstringens.</title>
        <authorList>
            <person name="Vazquez M."/>
            <person name="Ceapa C.D."/>
            <person name="Rodriguez Luna D."/>
            <person name="Sanchez Esquivel S."/>
        </authorList>
    </citation>
    <scope>NUCLEOTIDE SEQUENCE [LARGE SCALE GENOMIC DNA]</scope>
    <source>
        <strain evidence="3 4">NF3</strain>
    </source>
</reference>
<gene>
    <name evidence="3" type="ORF">B4N89_26825</name>
</gene>
<dbReference type="PRINTS" id="PR00080">
    <property type="entry name" value="SDRFAMILY"/>
</dbReference>
<dbReference type="PANTHER" id="PTHR24321:SF14">
    <property type="entry name" value="SHORT-CHAIN TYPE DEHYDROGENASE_REDUCTASE BLR2146-RELATED"/>
    <property type="match status" value="1"/>
</dbReference>
<comment type="caution">
    <text evidence="3">The sequence shown here is derived from an EMBL/GenBank/DDBJ whole genome shotgun (WGS) entry which is preliminary data.</text>
</comment>
<dbReference type="Proteomes" id="UP000190037">
    <property type="component" value="Unassembled WGS sequence"/>
</dbReference>
<evidence type="ECO:0008006" key="5">
    <source>
        <dbReference type="Google" id="ProtNLM"/>
    </source>
</evidence>
<dbReference type="RefSeq" id="WP_078978355.1">
    <property type="nucleotide sequence ID" value="NZ_MWQN01000001.1"/>
</dbReference>
<accession>A0A1T3P508</accession>
<dbReference type="PROSITE" id="PS00061">
    <property type="entry name" value="ADH_SHORT"/>
    <property type="match status" value="1"/>
</dbReference>
<evidence type="ECO:0000256" key="2">
    <source>
        <dbReference type="ARBA" id="ARBA00023002"/>
    </source>
</evidence>
<dbReference type="STRING" id="159449.B4N89_26825"/>
<keyword evidence="2" id="KW-0560">Oxidoreductase</keyword>
<dbReference type="PANTHER" id="PTHR24321">
    <property type="entry name" value="DEHYDROGENASES, SHORT CHAIN"/>
    <property type="match status" value="1"/>
</dbReference>
<evidence type="ECO:0000256" key="1">
    <source>
        <dbReference type="ARBA" id="ARBA00006484"/>
    </source>
</evidence>
<dbReference type="EMBL" id="MWQN01000001">
    <property type="protein sequence ID" value="OPC84062.1"/>
    <property type="molecule type" value="Genomic_DNA"/>
</dbReference>
<name>A0A1T3P508_9ACTN</name>
<dbReference type="PRINTS" id="PR00081">
    <property type="entry name" value="GDHRDH"/>
</dbReference>
<dbReference type="FunFam" id="3.40.50.720:FF:000084">
    <property type="entry name" value="Short-chain dehydrogenase reductase"/>
    <property type="match status" value="1"/>
</dbReference>
<dbReference type="InterPro" id="IPR020904">
    <property type="entry name" value="Sc_DH/Rdtase_CS"/>
</dbReference>
<dbReference type="CDD" id="cd05233">
    <property type="entry name" value="SDR_c"/>
    <property type="match status" value="1"/>
</dbReference>
<dbReference type="InterPro" id="IPR002347">
    <property type="entry name" value="SDR_fam"/>
</dbReference>
<organism evidence="3 4">
    <name type="scientific">Embleya scabrispora</name>
    <dbReference type="NCBI Taxonomy" id="159449"/>
    <lineage>
        <taxon>Bacteria</taxon>
        <taxon>Bacillati</taxon>
        <taxon>Actinomycetota</taxon>
        <taxon>Actinomycetes</taxon>
        <taxon>Kitasatosporales</taxon>
        <taxon>Streptomycetaceae</taxon>
        <taxon>Embleya</taxon>
    </lineage>
</organism>
<evidence type="ECO:0000313" key="4">
    <source>
        <dbReference type="Proteomes" id="UP000190037"/>
    </source>
</evidence>
<proteinExistence type="inferred from homology"/>
<dbReference type="OrthoDB" id="9803333at2"/>